<name>A0A348AIN4_9FIRM</name>
<sequence length="41" mass="4566">MYSKVHQLKERSLKKVASGAKTQSAMGTVLICRQNCPLDNM</sequence>
<keyword evidence="2" id="KW-1185">Reference proteome</keyword>
<protein>
    <submittedName>
        <fullName evidence="1">Uncharacterized protein</fullName>
    </submittedName>
</protein>
<dbReference type="AlphaFoldDB" id="A0A348AIN4"/>
<evidence type="ECO:0000313" key="2">
    <source>
        <dbReference type="Proteomes" id="UP000276437"/>
    </source>
</evidence>
<evidence type="ECO:0000313" key="1">
    <source>
        <dbReference type="EMBL" id="BBB90932.1"/>
    </source>
</evidence>
<dbReference type="EMBL" id="AP018449">
    <property type="protein sequence ID" value="BBB90932.1"/>
    <property type="molecule type" value="Genomic_DNA"/>
</dbReference>
<proteinExistence type="predicted"/>
<dbReference type="Proteomes" id="UP000276437">
    <property type="component" value="Chromosome"/>
</dbReference>
<accession>A0A348AIN4</accession>
<organism evidence="1 2">
    <name type="scientific">Methylomusa anaerophila</name>
    <dbReference type="NCBI Taxonomy" id="1930071"/>
    <lineage>
        <taxon>Bacteria</taxon>
        <taxon>Bacillati</taxon>
        <taxon>Bacillota</taxon>
        <taxon>Negativicutes</taxon>
        <taxon>Selenomonadales</taxon>
        <taxon>Sporomusaceae</taxon>
        <taxon>Methylomusa</taxon>
    </lineage>
</organism>
<reference evidence="1 2" key="1">
    <citation type="journal article" date="2018" name="Int. J. Syst. Evol. Microbiol.">
        <title>Methylomusa anaerophila gen. nov., sp. nov., an anaerobic methanol-utilizing bacterium isolated from a microbial fuel cell.</title>
        <authorList>
            <person name="Amano N."/>
            <person name="Yamamuro A."/>
            <person name="Miyahara M."/>
            <person name="Kouzuma A."/>
            <person name="Abe T."/>
            <person name="Watanabe K."/>
        </authorList>
    </citation>
    <scope>NUCLEOTIDE SEQUENCE [LARGE SCALE GENOMIC DNA]</scope>
    <source>
        <strain evidence="1 2">MMFC1</strain>
    </source>
</reference>
<gene>
    <name evidence="1" type="ORF">MAMMFC1_01599</name>
</gene>
<dbReference type="KEGG" id="mana:MAMMFC1_01599"/>